<organism evidence="1 2">
    <name type="scientific">Cardiocondyla obscurior</name>
    <dbReference type="NCBI Taxonomy" id="286306"/>
    <lineage>
        <taxon>Eukaryota</taxon>
        <taxon>Metazoa</taxon>
        <taxon>Ecdysozoa</taxon>
        <taxon>Arthropoda</taxon>
        <taxon>Hexapoda</taxon>
        <taxon>Insecta</taxon>
        <taxon>Pterygota</taxon>
        <taxon>Neoptera</taxon>
        <taxon>Endopterygota</taxon>
        <taxon>Hymenoptera</taxon>
        <taxon>Apocrita</taxon>
        <taxon>Aculeata</taxon>
        <taxon>Formicoidea</taxon>
        <taxon>Formicidae</taxon>
        <taxon>Myrmicinae</taxon>
        <taxon>Cardiocondyla</taxon>
    </lineage>
</organism>
<gene>
    <name evidence="1" type="ORF">PUN28_018446</name>
</gene>
<dbReference type="EMBL" id="JADYXP020000023">
    <property type="protein sequence ID" value="KAL0101894.1"/>
    <property type="molecule type" value="Genomic_DNA"/>
</dbReference>
<name>A0AAW2EHT0_9HYME</name>
<evidence type="ECO:0000313" key="1">
    <source>
        <dbReference type="EMBL" id="KAL0101894.1"/>
    </source>
</evidence>
<keyword evidence="2" id="KW-1185">Reference proteome</keyword>
<protein>
    <submittedName>
        <fullName evidence="1">Uncharacterized protein</fullName>
    </submittedName>
</protein>
<sequence length="145" mass="17183">MELDNFLESLGLQHLMDILKANGINSLESVGNLIKDCNFRDFEHIVPVVKNQMTLWKKYYDFDLLLNVSTNQPREKLKFEKENFILKDILLKTAFGNTLLQISQYRQNFTSRCQSLLCNIIVTYLLNLNIRYTKNILFFYIKCIF</sequence>
<evidence type="ECO:0000313" key="2">
    <source>
        <dbReference type="Proteomes" id="UP001430953"/>
    </source>
</evidence>
<comment type="caution">
    <text evidence="1">The sequence shown here is derived from an EMBL/GenBank/DDBJ whole genome shotgun (WGS) entry which is preliminary data.</text>
</comment>
<dbReference type="AlphaFoldDB" id="A0AAW2EHT0"/>
<accession>A0AAW2EHT0</accession>
<dbReference type="Proteomes" id="UP001430953">
    <property type="component" value="Unassembled WGS sequence"/>
</dbReference>
<reference evidence="1 2" key="1">
    <citation type="submission" date="2023-03" db="EMBL/GenBank/DDBJ databases">
        <title>High recombination rates correlate with genetic variation in Cardiocondyla obscurior ants.</title>
        <authorList>
            <person name="Errbii M."/>
        </authorList>
    </citation>
    <scope>NUCLEOTIDE SEQUENCE [LARGE SCALE GENOMIC DNA]</scope>
    <source>
        <strain evidence="1">Alpha-2009</strain>
        <tissue evidence="1">Whole body</tissue>
    </source>
</reference>
<proteinExistence type="predicted"/>